<evidence type="ECO:0000313" key="5">
    <source>
        <dbReference type="EMBL" id="TKT88478.1"/>
    </source>
</evidence>
<dbReference type="PANTHER" id="PTHR10357">
    <property type="entry name" value="ALPHA-AMYLASE FAMILY MEMBER"/>
    <property type="match status" value="1"/>
</dbReference>
<dbReference type="GO" id="GO:0004556">
    <property type="term" value="F:alpha-amylase activity"/>
    <property type="evidence" value="ECO:0007669"/>
    <property type="project" value="TreeGrafter"/>
</dbReference>
<dbReference type="InterPro" id="IPR017853">
    <property type="entry name" value="GH"/>
</dbReference>
<comment type="similarity">
    <text evidence="1">Belongs to the glycosyl hydrolase 13 family.</text>
</comment>
<proteinExistence type="inferred from homology"/>
<dbReference type="Gene3D" id="3.20.20.80">
    <property type="entry name" value="Glycosidases"/>
    <property type="match status" value="1"/>
</dbReference>
<keyword evidence="2" id="KW-0378">Hydrolase</keyword>
<dbReference type="Gene3D" id="2.60.40.1180">
    <property type="entry name" value="Golgi alpha-mannosidase II"/>
    <property type="match status" value="1"/>
</dbReference>
<evidence type="ECO:0000259" key="4">
    <source>
        <dbReference type="SMART" id="SM00642"/>
    </source>
</evidence>
<dbReference type="OrthoDB" id="9806009at2"/>
<accession>A0A4U6CYT2</accession>
<dbReference type="CDD" id="cd11316">
    <property type="entry name" value="AmyAc_bac2_AmyA"/>
    <property type="match status" value="1"/>
</dbReference>
<keyword evidence="3" id="KW-0326">Glycosidase</keyword>
<dbReference type="GO" id="GO:0009313">
    <property type="term" value="P:oligosaccharide catabolic process"/>
    <property type="evidence" value="ECO:0007669"/>
    <property type="project" value="TreeGrafter"/>
</dbReference>
<evidence type="ECO:0000256" key="3">
    <source>
        <dbReference type="ARBA" id="ARBA00023295"/>
    </source>
</evidence>
<name>A0A4U6CYT2_9BACT</name>
<dbReference type="PANTHER" id="PTHR10357:SF179">
    <property type="entry name" value="NEUTRAL AND BASIC AMINO ACID TRANSPORT PROTEIN RBAT"/>
    <property type="match status" value="1"/>
</dbReference>
<dbReference type="Proteomes" id="UP000304900">
    <property type="component" value="Unassembled WGS sequence"/>
</dbReference>
<dbReference type="Pfam" id="PF00128">
    <property type="entry name" value="Alpha-amylase"/>
    <property type="match status" value="1"/>
</dbReference>
<keyword evidence="6" id="KW-1185">Reference proteome</keyword>
<dbReference type="SMART" id="SM00642">
    <property type="entry name" value="Aamy"/>
    <property type="match status" value="1"/>
</dbReference>
<evidence type="ECO:0000256" key="2">
    <source>
        <dbReference type="ARBA" id="ARBA00022801"/>
    </source>
</evidence>
<dbReference type="SUPFAM" id="SSF51011">
    <property type="entry name" value="Glycosyl hydrolase domain"/>
    <property type="match status" value="1"/>
</dbReference>
<dbReference type="InterPro" id="IPR045857">
    <property type="entry name" value="O16G_dom_2"/>
</dbReference>
<feature type="domain" description="Glycosyl hydrolase family 13 catalytic" evidence="4">
    <location>
        <begin position="15"/>
        <end position="411"/>
    </location>
</feature>
<dbReference type="Gene3D" id="3.90.400.10">
    <property type="entry name" value="Oligo-1,6-glucosidase, Domain 2"/>
    <property type="match status" value="1"/>
</dbReference>
<dbReference type="SUPFAM" id="SSF51445">
    <property type="entry name" value="(Trans)glycosidases"/>
    <property type="match status" value="1"/>
</dbReference>
<dbReference type="InterPro" id="IPR056300">
    <property type="entry name" value="SusG-like_C"/>
</dbReference>
<dbReference type="AlphaFoldDB" id="A0A4U6CYT2"/>
<dbReference type="RefSeq" id="WP_137343015.1">
    <property type="nucleotide sequence ID" value="NZ_BSQH01000011.1"/>
</dbReference>
<sequence length="513" mass="59303">MHPNLPKFIPRVCYEIFVRSFCDSNGDGIGDLNGIISKLDYLADLGIEAIWLTPIHPAPSYHKYDPVDYYGIEQEFGTMEDFKRLLSEAHERDIVVYLDLIVNHTSTYHPWFAEASKGLKNPFRHFYWWLSPEKIEELGIAERQTSDDSDEVYPWHEIPGDNEKYYGLFWKGMPDLNYGSEPLKKELAKIITFWLKEIGIDGFRLDAARHIYPIWEKEKNHGFWEYFNDVVRKAKPNAYTVAEVWAETWEVAPYLENLNATFHFDLSFALQRIVIQEKDENLVQQLLASYSQFEVFNPDFIDAIMLTNHDQDRIGSVVGNHIGKIKLAATLLLTLPGQPYIYYGEEIGMLGTKPDPHIREPFLWSENETDPGKTNWLEAEFSTLKTIKPLSVQIQDTDSIYSHYKKLIDLRRSFEALGQILKPNLEEVESLDNEIIAYIRTHETEPVLIIHNLCSEIKNIRLPESIANFQDLLFSTNKSLIPENGEIVLAPYESLILKEKSMPISGINLPTVV</sequence>
<dbReference type="InterPro" id="IPR006047">
    <property type="entry name" value="GH13_cat_dom"/>
</dbReference>
<evidence type="ECO:0000256" key="1">
    <source>
        <dbReference type="ARBA" id="ARBA00008061"/>
    </source>
</evidence>
<comment type="caution">
    <text evidence="5">The sequence shown here is derived from an EMBL/GenBank/DDBJ whole genome shotgun (WGS) entry which is preliminary data.</text>
</comment>
<gene>
    <name evidence="5" type="ORF">FDK13_26340</name>
</gene>
<dbReference type="Pfam" id="PF23915">
    <property type="entry name" value="SusG_C"/>
    <property type="match status" value="1"/>
</dbReference>
<dbReference type="EMBL" id="SZVO01000015">
    <property type="protein sequence ID" value="TKT88478.1"/>
    <property type="molecule type" value="Genomic_DNA"/>
</dbReference>
<organism evidence="5 6">
    <name type="scientific">Dyadobacter frigoris</name>
    <dbReference type="NCBI Taxonomy" id="2576211"/>
    <lineage>
        <taxon>Bacteria</taxon>
        <taxon>Pseudomonadati</taxon>
        <taxon>Bacteroidota</taxon>
        <taxon>Cytophagia</taxon>
        <taxon>Cytophagales</taxon>
        <taxon>Spirosomataceae</taxon>
        <taxon>Dyadobacter</taxon>
    </lineage>
</organism>
<reference evidence="5 6" key="1">
    <citation type="submission" date="2019-05" db="EMBL/GenBank/DDBJ databases">
        <title>Dyadobacter AR-3-8 sp. nov., isolated from arctic soil.</title>
        <authorList>
            <person name="Chaudhary D.K."/>
        </authorList>
    </citation>
    <scope>NUCLEOTIDE SEQUENCE [LARGE SCALE GENOMIC DNA]</scope>
    <source>
        <strain evidence="5 6">AR-3-8</strain>
    </source>
</reference>
<protein>
    <submittedName>
        <fullName evidence="5">Alpha-amylase</fullName>
    </submittedName>
</protein>
<dbReference type="InterPro" id="IPR013780">
    <property type="entry name" value="Glyco_hydro_b"/>
</dbReference>
<evidence type="ECO:0000313" key="6">
    <source>
        <dbReference type="Proteomes" id="UP000304900"/>
    </source>
</evidence>